<protein>
    <submittedName>
        <fullName evidence="3">Glycosyltransferase family 4 protein</fullName>
        <ecNumber evidence="3">2.4.-.-</ecNumber>
    </submittedName>
</protein>
<gene>
    <name evidence="3" type="ORF">ACFFU9_09885</name>
</gene>
<evidence type="ECO:0000259" key="2">
    <source>
        <dbReference type="Pfam" id="PF00534"/>
    </source>
</evidence>
<dbReference type="SUPFAM" id="SSF53756">
    <property type="entry name" value="UDP-Glycosyltransferase/glycogen phosphorylase"/>
    <property type="match status" value="1"/>
</dbReference>
<dbReference type="Pfam" id="PF00534">
    <property type="entry name" value="Glycos_transf_1"/>
    <property type="match status" value="1"/>
</dbReference>
<dbReference type="Proteomes" id="UP001589585">
    <property type="component" value="Unassembled WGS sequence"/>
</dbReference>
<keyword evidence="1 3" id="KW-0808">Transferase</keyword>
<sequence length="365" mass="42380">MSKQILFIGSFLLPKNGHYGGVYFASTSLRDKMVSEGIEAIELDTTLKDIAVTKVSKRLPTIISRNFYFIYKILKSQNAKTIFIFLSGGNSYLDKLPSIILSKILRKKILLFARSGHLIHDFENPFYKYFIKNALRFSSEVICQSEYWKDFFISKGVPAEKLKTIENWVPNETIIKSEKLTFHYFKPNAGEVFRIVFVSRIEKSKGIADLIEVAKLLPKEMNFKIDVYGTGAFKDEFLELINREKLNELIFYKGWLAKDNMQEILNKYHLALFTSRVEGYPNSLLDFIFSKIPILAYRIPAVVAVGKENILYYDNIDHLSHNIQFSYNNYHEVADNAKRAFKEKYKNNNIDMAFSELDKIQNNEP</sequence>
<evidence type="ECO:0000313" key="4">
    <source>
        <dbReference type="Proteomes" id="UP001589585"/>
    </source>
</evidence>
<evidence type="ECO:0000313" key="3">
    <source>
        <dbReference type="EMBL" id="MFB9057050.1"/>
    </source>
</evidence>
<evidence type="ECO:0000256" key="1">
    <source>
        <dbReference type="ARBA" id="ARBA00022679"/>
    </source>
</evidence>
<dbReference type="CDD" id="cd03801">
    <property type="entry name" value="GT4_PimA-like"/>
    <property type="match status" value="1"/>
</dbReference>
<reference evidence="3 4" key="1">
    <citation type="submission" date="2024-09" db="EMBL/GenBank/DDBJ databases">
        <authorList>
            <person name="Sun Q."/>
            <person name="Mori K."/>
        </authorList>
    </citation>
    <scope>NUCLEOTIDE SEQUENCE [LARGE SCALE GENOMIC DNA]</scope>
    <source>
        <strain evidence="3 4">CECT 8622</strain>
    </source>
</reference>
<comment type="caution">
    <text evidence="3">The sequence shown here is derived from an EMBL/GenBank/DDBJ whole genome shotgun (WGS) entry which is preliminary data.</text>
</comment>
<dbReference type="EC" id="2.4.-.-" evidence="3"/>
<dbReference type="Gene3D" id="3.40.50.2000">
    <property type="entry name" value="Glycogen Phosphorylase B"/>
    <property type="match status" value="2"/>
</dbReference>
<dbReference type="EMBL" id="JBHMFC010000042">
    <property type="protein sequence ID" value="MFB9057050.1"/>
    <property type="molecule type" value="Genomic_DNA"/>
</dbReference>
<keyword evidence="3" id="KW-0328">Glycosyltransferase</keyword>
<dbReference type="PANTHER" id="PTHR46401:SF2">
    <property type="entry name" value="GLYCOSYLTRANSFERASE WBBK-RELATED"/>
    <property type="match status" value="1"/>
</dbReference>
<proteinExistence type="predicted"/>
<feature type="domain" description="Glycosyl transferase family 1" evidence="2">
    <location>
        <begin position="190"/>
        <end position="330"/>
    </location>
</feature>
<dbReference type="GO" id="GO:0016757">
    <property type="term" value="F:glycosyltransferase activity"/>
    <property type="evidence" value="ECO:0007669"/>
    <property type="project" value="UniProtKB-KW"/>
</dbReference>
<dbReference type="RefSeq" id="WP_379861272.1">
    <property type="nucleotide sequence ID" value="NZ_JBHMFC010000042.1"/>
</dbReference>
<dbReference type="PANTHER" id="PTHR46401">
    <property type="entry name" value="GLYCOSYLTRANSFERASE WBBK-RELATED"/>
    <property type="match status" value="1"/>
</dbReference>
<organism evidence="3 4">
    <name type="scientific">Mariniflexile ostreae</name>
    <dbReference type="NCBI Taxonomy" id="1520892"/>
    <lineage>
        <taxon>Bacteria</taxon>
        <taxon>Pseudomonadati</taxon>
        <taxon>Bacteroidota</taxon>
        <taxon>Flavobacteriia</taxon>
        <taxon>Flavobacteriales</taxon>
        <taxon>Flavobacteriaceae</taxon>
        <taxon>Mariniflexile</taxon>
    </lineage>
</organism>
<accession>A0ABV5FC83</accession>
<name>A0ABV5FC83_9FLAO</name>
<keyword evidence="4" id="KW-1185">Reference proteome</keyword>
<dbReference type="InterPro" id="IPR001296">
    <property type="entry name" value="Glyco_trans_1"/>
</dbReference>